<dbReference type="SUPFAM" id="SSF88659">
    <property type="entry name" value="Sigma3 and sigma4 domains of RNA polymerase sigma factors"/>
    <property type="match status" value="1"/>
</dbReference>
<dbReference type="PANTHER" id="PTHR43133">
    <property type="entry name" value="RNA POLYMERASE ECF-TYPE SIGMA FACTO"/>
    <property type="match status" value="1"/>
</dbReference>
<evidence type="ECO:0000313" key="9">
    <source>
        <dbReference type="Proteomes" id="UP001208131"/>
    </source>
</evidence>
<dbReference type="InterPro" id="IPR039425">
    <property type="entry name" value="RNA_pol_sigma-70-like"/>
</dbReference>
<dbReference type="GO" id="GO:0016987">
    <property type="term" value="F:sigma factor activity"/>
    <property type="evidence" value="ECO:0007669"/>
    <property type="project" value="UniProtKB-KW"/>
</dbReference>
<name>A0AAE3LK65_9FIRM</name>
<dbReference type="InterPro" id="IPR013325">
    <property type="entry name" value="RNA_pol_sigma_r2"/>
</dbReference>
<dbReference type="GO" id="GO:0006352">
    <property type="term" value="P:DNA-templated transcription initiation"/>
    <property type="evidence" value="ECO:0007669"/>
    <property type="project" value="InterPro"/>
</dbReference>
<dbReference type="InterPro" id="IPR014284">
    <property type="entry name" value="RNA_pol_sigma-70_dom"/>
</dbReference>
<comment type="caution">
    <text evidence="8">The sequence shown here is derived from an EMBL/GenBank/DDBJ whole genome shotgun (WGS) entry which is preliminary data.</text>
</comment>
<evidence type="ECO:0000256" key="2">
    <source>
        <dbReference type="ARBA" id="ARBA00023015"/>
    </source>
</evidence>
<dbReference type="Proteomes" id="UP001208131">
    <property type="component" value="Unassembled WGS sequence"/>
</dbReference>
<dbReference type="NCBIfam" id="TIGR02937">
    <property type="entry name" value="sigma70-ECF"/>
    <property type="match status" value="1"/>
</dbReference>
<evidence type="ECO:0000313" key="8">
    <source>
        <dbReference type="EMBL" id="MCU6705402.1"/>
    </source>
</evidence>
<feature type="domain" description="RNA polymerase sigma factor 70 region 4 type 2" evidence="7">
    <location>
        <begin position="117"/>
        <end position="167"/>
    </location>
</feature>
<evidence type="ECO:0000256" key="3">
    <source>
        <dbReference type="ARBA" id="ARBA00023082"/>
    </source>
</evidence>
<dbReference type="GO" id="GO:0003677">
    <property type="term" value="F:DNA binding"/>
    <property type="evidence" value="ECO:0007669"/>
    <property type="project" value="UniProtKB-KW"/>
</dbReference>
<evidence type="ECO:0000256" key="5">
    <source>
        <dbReference type="ARBA" id="ARBA00023163"/>
    </source>
</evidence>
<dbReference type="SUPFAM" id="SSF88946">
    <property type="entry name" value="Sigma2 domain of RNA polymerase sigma factors"/>
    <property type="match status" value="1"/>
</dbReference>
<dbReference type="InterPro" id="IPR013324">
    <property type="entry name" value="RNA_pol_sigma_r3/r4-like"/>
</dbReference>
<accession>A0AAE3LK65</accession>
<reference evidence="8 9" key="1">
    <citation type="journal article" date="2021" name="ISME Commun">
        <title>Automated analysis of genomic sequences facilitates high-throughput and comprehensive description of bacteria.</title>
        <authorList>
            <person name="Hitch T.C.A."/>
        </authorList>
    </citation>
    <scope>NUCLEOTIDE SEQUENCE [LARGE SCALE GENOMIC DNA]</scope>
    <source>
        <strain evidence="8 9">Sanger_31</strain>
    </source>
</reference>
<gene>
    <name evidence="8" type="ORF">OCV57_05630</name>
</gene>
<dbReference type="AlphaFoldDB" id="A0AAE3LK65"/>
<dbReference type="Gene3D" id="1.10.1740.10">
    <property type="match status" value="1"/>
</dbReference>
<dbReference type="InterPro" id="IPR036388">
    <property type="entry name" value="WH-like_DNA-bd_sf"/>
</dbReference>
<dbReference type="RefSeq" id="WP_022288710.1">
    <property type="nucleotide sequence ID" value="NZ_JAOQJZ010000004.1"/>
</dbReference>
<comment type="similarity">
    <text evidence="1">Belongs to the sigma-70 factor family. ECF subfamily.</text>
</comment>
<organism evidence="8 9">
    <name type="scientific">Hominimerdicola aceti</name>
    <dbReference type="NCBI Taxonomy" id="2981726"/>
    <lineage>
        <taxon>Bacteria</taxon>
        <taxon>Bacillati</taxon>
        <taxon>Bacillota</taxon>
        <taxon>Clostridia</taxon>
        <taxon>Eubacteriales</taxon>
        <taxon>Oscillospiraceae</taxon>
        <taxon>Hominimerdicola</taxon>
    </lineage>
</organism>
<keyword evidence="4" id="KW-0238">DNA-binding</keyword>
<keyword evidence="9" id="KW-1185">Reference proteome</keyword>
<evidence type="ECO:0000259" key="6">
    <source>
        <dbReference type="Pfam" id="PF04542"/>
    </source>
</evidence>
<evidence type="ECO:0000256" key="1">
    <source>
        <dbReference type="ARBA" id="ARBA00010641"/>
    </source>
</evidence>
<protein>
    <submittedName>
        <fullName evidence="8">RNA polymerase sigma factor</fullName>
    </submittedName>
</protein>
<keyword evidence="3" id="KW-0731">Sigma factor</keyword>
<dbReference type="EMBL" id="JAOQJZ010000004">
    <property type="protein sequence ID" value="MCU6705402.1"/>
    <property type="molecule type" value="Genomic_DNA"/>
</dbReference>
<proteinExistence type="inferred from homology"/>
<dbReference type="Gene3D" id="1.10.10.10">
    <property type="entry name" value="Winged helix-like DNA-binding domain superfamily/Winged helix DNA-binding domain"/>
    <property type="match status" value="1"/>
</dbReference>
<dbReference type="Pfam" id="PF04542">
    <property type="entry name" value="Sigma70_r2"/>
    <property type="match status" value="1"/>
</dbReference>
<keyword evidence="5" id="KW-0804">Transcription</keyword>
<feature type="domain" description="RNA polymerase sigma-70 region 2" evidence="6">
    <location>
        <begin position="24"/>
        <end position="84"/>
    </location>
</feature>
<sequence>MDKKGRKKLAELAVNGDTDAFSKLYGEIYKELYYYALANLQNAEDAADAVQDAVLDGYMSISSLRKSEAFDSWMFKILVAKIKQKQKEYAQRRSNLDYINESDAIIKDENGFERCEILEEFADLSEAERLCISLHCIAGYKGREIMEITGIKDTTVRSHISRGKAKIRSKLFGKEVT</sequence>
<dbReference type="PANTHER" id="PTHR43133:SF8">
    <property type="entry name" value="RNA POLYMERASE SIGMA FACTOR HI_1459-RELATED"/>
    <property type="match status" value="1"/>
</dbReference>
<dbReference type="InterPro" id="IPR013249">
    <property type="entry name" value="RNA_pol_sigma70_r4_t2"/>
</dbReference>
<evidence type="ECO:0000259" key="7">
    <source>
        <dbReference type="Pfam" id="PF08281"/>
    </source>
</evidence>
<dbReference type="InterPro" id="IPR007627">
    <property type="entry name" value="RNA_pol_sigma70_r2"/>
</dbReference>
<keyword evidence="2" id="KW-0805">Transcription regulation</keyword>
<evidence type="ECO:0000256" key="4">
    <source>
        <dbReference type="ARBA" id="ARBA00023125"/>
    </source>
</evidence>
<dbReference type="Pfam" id="PF08281">
    <property type="entry name" value="Sigma70_r4_2"/>
    <property type="match status" value="1"/>
</dbReference>